<keyword evidence="1" id="KW-1133">Transmembrane helix</keyword>
<keyword evidence="1" id="KW-0472">Membrane</keyword>
<dbReference type="OrthoDB" id="9801773at2"/>
<sequence>MQAMTTFGSPSRRSGAADTDTGHGLTTYYNGACPVCRTEIQHYQKVDARHDVGLGWHDVSQGNGGLAIFGIAGDAATRRLYAIDDKGQLHAGVDAFIAVWRHLPGYRWIARLIALPGLHAVAVAVYEGILAPLLFQWNRWRRRRHR</sequence>
<dbReference type="GO" id="GO:0015035">
    <property type="term" value="F:protein-disulfide reductase activity"/>
    <property type="evidence" value="ECO:0007669"/>
    <property type="project" value="InterPro"/>
</dbReference>
<dbReference type="Pfam" id="PF04134">
    <property type="entry name" value="DCC1-like"/>
    <property type="match status" value="1"/>
</dbReference>
<feature type="transmembrane region" description="Helical" evidence="1">
    <location>
        <begin position="108"/>
        <end position="135"/>
    </location>
</feature>
<accession>A0A5M6IEK9</accession>
<keyword evidence="1" id="KW-0812">Transmembrane</keyword>
<comment type="caution">
    <text evidence="2">The sequence shown here is derived from an EMBL/GenBank/DDBJ whole genome shotgun (WGS) entry which is preliminary data.</text>
</comment>
<dbReference type="InterPro" id="IPR007263">
    <property type="entry name" value="DCC1-like"/>
</dbReference>
<gene>
    <name evidence="2" type="ORF">F1188_05055</name>
</gene>
<evidence type="ECO:0000313" key="2">
    <source>
        <dbReference type="EMBL" id="KAA5606703.1"/>
    </source>
</evidence>
<proteinExistence type="predicted"/>
<evidence type="ECO:0000313" key="3">
    <source>
        <dbReference type="Proteomes" id="UP000324065"/>
    </source>
</evidence>
<keyword evidence="3" id="KW-1185">Reference proteome</keyword>
<name>A0A5M6IEK9_9PROT</name>
<evidence type="ECO:0000256" key="1">
    <source>
        <dbReference type="SAM" id="Phobius"/>
    </source>
</evidence>
<protein>
    <submittedName>
        <fullName evidence="2">DUF393 domain-containing protein</fullName>
    </submittedName>
</protein>
<dbReference type="Proteomes" id="UP000324065">
    <property type="component" value="Unassembled WGS sequence"/>
</dbReference>
<reference evidence="2 3" key="1">
    <citation type="submission" date="2019-09" db="EMBL/GenBank/DDBJ databases">
        <title>Genome sequence of Roseospira marina, one of the more divergent members of the non-sulfur purple photosynthetic bacterial family, the Rhodospirillaceae.</title>
        <authorList>
            <person name="Meyer T."/>
            <person name="Kyndt J."/>
        </authorList>
    </citation>
    <scope>NUCLEOTIDE SEQUENCE [LARGE SCALE GENOMIC DNA]</scope>
    <source>
        <strain evidence="2 3">DSM 15113</strain>
    </source>
</reference>
<organism evidence="2 3">
    <name type="scientific">Roseospira marina</name>
    <dbReference type="NCBI Taxonomy" id="140057"/>
    <lineage>
        <taxon>Bacteria</taxon>
        <taxon>Pseudomonadati</taxon>
        <taxon>Pseudomonadota</taxon>
        <taxon>Alphaproteobacteria</taxon>
        <taxon>Rhodospirillales</taxon>
        <taxon>Rhodospirillaceae</taxon>
        <taxon>Roseospira</taxon>
    </lineage>
</organism>
<dbReference type="EMBL" id="VWPJ01000003">
    <property type="protein sequence ID" value="KAA5606703.1"/>
    <property type="molecule type" value="Genomic_DNA"/>
</dbReference>
<dbReference type="AlphaFoldDB" id="A0A5M6IEK9"/>